<feature type="compositionally biased region" description="Polar residues" evidence="1">
    <location>
        <begin position="1"/>
        <end position="13"/>
    </location>
</feature>
<evidence type="ECO:0000313" key="3">
    <source>
        <dbReference type="Proteomes" id="UP000230066"/>
    </source>
</evidence>
<keyword evidence="3" id="KW-1185">Reference proteome</keyword>
<sequence>MSCPSKRSYSSSAPRLDRLPAPSEELNINKSLVDRVRRLQEELTRVKQKCSTEHSVDDEDKERIQMRRSNNSDDHTPVVHFSSERQNEFISRNDYVPEPLNLCMGMPLNEIPKFHENPLDYWKFNRSLINDVEKYVTGAANHLLYFINYCEGEAREAIDVSTVLDSADGGFCDDFSENQAS</sequence>
<evidence type="ECO:0000256" key="1">
    <source>
        <dbReference type="SAM" id="MobiDB-lite"/>
    </source>
</evidence>
<evidence type="ECO:0000313" key="2">
    <source>
        <dbReference type="EMBL" id="THD20436.1"/>
    </source>
</evidence>
<feature type="region of interest" description="Disordered" evidence="1">
    <location>
        <begin position="1"/>
        <end position="25"/>
    </location>
</feature>
<accession>A0A4E0R2L6</accession>
<feature type="region of interest" description="Disordered" evidence="1">
    <location>
        <begin position="49"/>
        <end position="79"/>
    </location>
</feature>
<dbReference type="Proteomes" id="UP000230066">
    <property type="component" value="Unassembled WGS sequence"/>
</dbReference>
<gene>
    <name evidence="2" type="ORF">D915_008834</name>
</gene>
<protein>
    <submittedName>
        <fullName evidence="2">Uncharacterized protein</fullName>
    </submittedName>
</protein>
<comment type="caution">
    <text evidence="2">The sequence shown here is derived from an EMBL/GenBank/DDBJ whole genome shotgun (WGS) entry which is preliminary data.</text>
</comment>
<name>A0A4E0R2L6_FASHE</name>
<organism evidence="2 3">
    <name type="scientific">Fasciola hepatica</name>
    <name type="common">Liver fluke</name>
    <dbReference type="NCBI Taxonomy" id="6192"/>
    <lineage>
        <taxon>Eukaryota</taxon>
        <taxon>Metazoa</taxon>
        <taxon>Spiralia</taxon>
        <taxon>Lophotrochozoa</taxon>
        <taxon>Platyhelminthes</taxon>
        <taxon>Trematoda</taxon>
        <taxon>Digenea</taxon>
        <taxon>Plagiorchiida</taxon>
        <taxon>Echinostomata</taxon>
        <taxon>Echinostomatoidea</taxon>
        <taxon>Fasciolidae</taxon>
        <taxon>Fasciola</taxon>
    </lineage>
</organism>
<proteinExistence type="predicted"/>
<dbReference type="AlphaFoldDB" id="A0A4E0R2L6"/>
<reference evidence="2" key="1">
    <citation type="submission" date="2019-03" db="EMBL/GenBank/DDBJ databases">
        <title>Improved annotation for the trematode Fasciola hepatica.</title>
        <authorList>
            <person name="Choi Y.-J."/>
            <person name="Martin J."/>
            <person name="Mitreva M."/>
        </authorList>
    </citation>
    <scope>NUCLEOTIDE SEQUENCE [LARGE SCALE GENOMIC DNA]</scope>
</reference>
<dbReference type="EMBL" id="JXXN02004633">
    <property type="protein sequence ID" value="THD20436.1"/>
    <property type="molecule type" value="Genomic_DNA"/>
</dbReference>